<sequence>MLTSRYYHDLPLRAADSDLPAEKGEQEGCFTVRSRENITLHETLFNQRWMAALSLVVTCSLPLKSTGDRDVQSTLCICRLLHYRLTVNGKRMSLGCVTSAAIKSCQLTLTGSHMHTLPRYPWCDLSYQC</sequence>
<gene>
    <name evidence="1" type="ORF">PBY51_004927</name>
</gene>
<dbReference type="Proteomes" id="UP001346869">
    <property type="component" value="Unassembled WGS sequence"/>
</dbReference>
<name>A0AAN8ACB9_ELEMC</name>
<evidence type="ECO:0000313" key="2">
    <source>
        <dbReference type="Proteomes" id="UP001346869"/>
    </source>
</evidence>
<dbReference type="AlphaFoldDB" id="A0AAN8ACB9"/>
<keyword evidence="2" id="KW-1185">Reference proteome</keyword>
<reference evidence="1 2" key="1">
    <citation type="journal article" date="2023" name="Genes (Basel)">
        <title>Chromosome-Level Genome Assembly and Circadian Gene Repertoire of the Patagonia Blennie Eleginops maclovinus-The Closest Ancestral Proxy of Antarctic Cryonotothenioids.</title>
        <authorList>
            <person name="Cheng C.C."/>
            <person name="Rivera-Colon A.G."/>
            <person name="Minhas B.F."/>
            <person name="Wilson L."/>
            <person name="Rayamajhi N."/>
            <person name="Vargas-Chacoff L."/>
            <person name="Catchen J.M."/>
        </authorList>
    </citation>
    <scope>NUCLEOTIDE SEQUENCE [LARGE SCALE GENOMIC DNA]</scope>
    <source>
        <strain evidence="1">JMC-PN-2008</strain>
    </source>
</reference>
<proteinExistence type="predicted"/>
<comment type="caution">
    <text evidence="1">The sequence shown here is derived from an EMBL/GenBank/DDBJ whole genome shotgun (WGS) entry which is preliminary data.</text>
</comment>
<evidence type="ECO:0000313" key="1">
    <source>
        <dbReference type="EMBL" id="KAK5854758.1"/>
    </source>
</evidence>
<accession>A0AAN8ACB9</accession>
<dbReference type="EMBL" id="JAUZQC010000018">
    <property type="protein sequence ID" value="KAK5854758.1"/>
    <property type="molecule type" value="Genomic_DNA"/>
</dbReference>
<protein>
    <submittedName>
        <fullName evidence="1">Uncharacterized protein</fullName>
    </submittedName>
</protein>
<reference evidence="1 2" key="2">
    <citation type="journal article" date="2023" name="Mol. Biol. Evol.">
        <title>Genomics of Secondarily Temperate Adaptation in the Only Non-Antarctic Icefish.</title>
        <authorList>
            <person name="Rivera-Colon A.G."/>
            <person name="Rayamajhi N."/>
            <person name="Minhas B.F."/>
            <person name="Madrigal G."/>
            <person name="Bilyk K.T."/>
            <person name="Yoon V."/>
            <person name="Hune M."/>
            <person name="Gregory S."/>
            <person name="Cheng C.H.C."/>
            <person name="Catchen J.M."/>
        </authorList>
    </citation>
    <scope>NUCLEOTIDE SEQUENCE [LARGE SCALE GENOMIC DNA]</scope>
    <source>
        <strain evidence="1">JMC-PN-2008</strain>
    </source>
</reference>
<organism evidence="1 2">
    <name type="scientific">Eleginops maclovinus</name>
    <name type="common">Patagonian blennie</name>
    <name type="synonym">Eleginus maclovinus</name>
    <dbReference type="NCBI Taxonomy" id="56733"/>
    <lineage>
        <taxon>Eukaryota</taxon>
        <taxon>Metazoa</taxon>
        <taxon>Chordata</taxon>
        <taxon>Craniata</taxon>
        <taxon>Vertebrata</taxon>
        <taxon>Euteleostomi</taxon>
        <taxon>Actinopterygii</taxon>
        <taxon>Neopterygii</taxon>
        <taxon>Teleostei</taxon>
        <taxon>Neoteleostei</taxon>
        <taxon>Acanthomorphata</taxon>
        <taxon>Eupercaria</taxon>
        <taxon>Perciformes</taxon>
        <taxon>Notothenioidei</taxon>
        <taxon>Eleginopidae</taxon>
        <taxon>Eleginops</taxon>
    </lineage>
</organism>